<dbReference type="GO" id="GO:0071949">
    <property type="term" value="F:FAD binding"/>
    <property type="evidence" value="ECO:0007669"/>
    <property type="project" value="InterPro"/>
</dbReference>
<sequence>MKRQIIVVGAGPGGSTAAFYFAKKGMDVLLLDRETWPREKPCGGTYLPVCYPMFEEMGVLEEMQSVAEMSATKVRLILHDEANGEFTTKPKLNMPRRYGDDCIRRSALRAGADYMENFDVTELIMRKGVVKGVKGYYHNQEMTIESDLVIVADGAHSVLANQLGAFENDPERVMYTFRSMMTGVEGLEDDIIEQYYLPDTLPNEAHSPICVFWLCPQKSGVTLFGVTITEKALRETKFSIEELVEVWVTTTEFGKKRMQNAKVLDDYGYRGWRLPGCTKLHKSYYPGAIIIGDAISAAECAFEYGIPEAMFGGKIAAEVGAEIFAANGTFDEETLAEYRRRAEAQLNPTLGFNAIFRTELLDHKDRLDAFLKWAKEQPGYPNNDFGVNVAQFITKELGIPLQVGGEASMQ</sequence>
<dbReference type="EMBL" id="CP002987">
    <property type="protein sequence ID" value="AFA50149.1"/>
    <property type="molecule type" value="Genomic_DNA"/>
</dbReference>
<dbReference type="STRING" id="931626.Awo_c34230"/>
<feature type="domain" description="FAD-binding" evidence="1">
    <location>
        <begin position="4"/>
        <end position="246"/>
    </location>
</feature>
<dbReference type="PRINTS" id="PR00420">
    <property type="entry name" value="RNGMNOXGNASE"/>
</dbReference>
<dbReference type="InterPro" id="IPR036188">
    <property type="entry name" value="FAD/NAD-bd_sf"/>
</dbReference>
<reference evidence="2 3" key="2">
    <citation type="journal article" date="2012" name="PLoS ONE">
        <title>An ancient pathway combining carbon dioxide fixation with the generation and utilization of a sodium ion gradient for ATP synthesis.</title>
        <authorList>
            <person name="Poehlein A."/>
            <person name="Schmidt S."/>
            <person name="Kaster A.K."/>
            <person name="Goenrich M."/>
            <person name="Vollmers J."/>
            <person name="Thurmer A."/>
            <person name="Bertsch J."/>
            <person name="Schuchmann K."/>
            <person name="Voigt B."/>
            <person name="Hecker M."/>
            <person name="Daniel R."/>
            <person name="Thauer R.K."/>
            <person name="Gottschalk G."/>
            <person name="Muller V."/>
        </authorList>
    </citation>
    <scope>NUCLEOTIDE SEQUENCE [LARGE SCALE GENOMIC DNA]</scope>
    <source>
        <strain evidence="3">ATCC 29683 / DSM 1030 / JCM 2381 / KCTC 1655 / WB1</strain>
    </source>
</reference>
<dbReference type="Gene3D" id="3.50.50.60">
    <property type="entry name" value="FAD/NAD(P)-binding domain"/>
    <property type="match status" value="1"/>
</dbReference>
<keyword evidence="3" id="KW-1185">Reference proteome</keyword>
<dbReference type="AlphaFoldDB" id="H6LBM6"/>
<dbReference type="HOGENOM" id="CLU_024648_5_2_9"/>
<evidence type="ECO:0000259" key="1">
    <source>
        <dbReference type="Pfam" id="PF01494"/>
    </source>
</evidence>
<evidence type="ECO:0000313" key="3">
    <source>
        <dbReference type="Proteomes" id="UP000007177"/>
    </source>
</evidence>
<dbReference type="KEGG" id="awo:Awo_c34230"/>
<dbReference type="PANTHER" id="PTHR42685">
    <property type="entry name" value="GERANYLGERANYL DIPHOSPHATE REDUCTASE"/>
    <property type="match status" value="1"/>
</dbReference>
<evidence type="ECO:0000313" key="2">
    <source>
        <dbReference type="EMBL" id="AFA50149.1"/>
    </source>
</evidence>
<dbReference type="PANTHER" id="PTHR42685:SF22">
    <property type="entry name" value="CONDITIONED MEDIUM FACTOR RECEPTOR 1"/>
    <property type="match status" value="1"/>
</dbReference>
<dbReference type="SUPFAM" id="SSF51905">
    <property type="entry name" value="FAD/NAD(P)-binding domain"/>
    <property type="match status" value="1"/>
</dbReference>
<dbReference type="Pfam" id="PF01494">
    <property type="entry name" value="FAD_binding_3"/>
    <property type="match status" value="1"/>
</dbReference>
<reference evidence="3" key="1">
    <citation type="submission" date="2011-07" db="EMBL/GenBank/DDBJ databases">
        <title>Complete genome sequence of Acetobacterium woodii.</title>
        <authorList>
            <person name="Poehlein A."/>
            <person name="Schmidt S."/>
            <person name="Kaster A.-K."/>
            <person name="Goenrich M."/>
            <person name="Vollmers J."/>
            <person name="Thuermer A."/>
            <person name="Gottschalk G."/>
            <person name="Thauer R.K."/>
            <person name="Daniel R."/>
            <person name="Mueller V."/>
        </authorList>
    </citation>
    <scope>NUCLEOTIDE SEQUENCE [LARGE SCALE GENOMIC DNA]</scope>
    <source>
        <strain evidence="3">ATCC 29683 / DSM 1030 / JCM 2381 / KCTC 1655 / WB1</strain>
    </source>
</reference>
<proteinExistence type="predicted"/>
<protein>
    <submittedName>
        <fullName evidence="2">Putative geranylgeranyl reductase</fullName>
    </submittedName>
</protein>
<dbReference type="OrthoDB" id="9806565at2"/>
<name>H6LBM6_ACEWD</name>
<dbReference type="RefSeq" id="WP_014357742.1">
    <property type="nucleotide sequence ID" value="NC_016894.1"/>
</dbReference>
<organism evidence="2 3">
    <name type="scientific">Acetobacterium woodii (strain ATCC 29683 / DSM 1030 / JCM 2381 / KCTC 1655 / WB1)</name>
    <dbReference type="NCBI Taxonomy" id="931626"/>
    <lineage>
        <taxon>Bacteria</taxon>
        <taxon>Bacillati</taxon>
        <taxon>Bacillota</taxon>
        <taxon>Clostridia</taxon>
        <taxon>Eubacteriales</taxon>
        <taxon>Eubacteriaceae</taxon>
        <taxon>Acetobacterium</taxon>
    </lineage>
</organism>
<dbReference type="InterPro" id="IPR002938">
    <property type="entry name" value="FAD-bd"/>
</dbReference>
<gene>
    <name evidence="2" type="ordered locus">Awo_c34230</name>
</gene>
<accession>H6LBM6</accession>
<dbReference type="eggNOG" id="COG0644">
    <property type="taxonomic scope" value="Bacteria"/>
</dbReference>
<dbReference type="InterPro" id="IPR050407">
    <property type="entry name" value="Geranylgeranyl_reductase"/>
</dbReference>
<dbReference type="Proteomes" id="UP000007177">
    <property type="component" value="Chromosome"/>
</dbReference>